<organism evidence="2 3">
    <name type="scientific">Mugilogobius chulae</name>
    <name type="common">yellowstripe goby</name>
    <dbReference type="NCBI Taxonomy" id="88201"/>
    <lineage>
        <taxon>Eukaryota</taxon>
        <taxon>Metazoa</taxon>
        <taxon>Chordata</taxon>
        <taxon>Craniata</taxon>
        <taxon>Vertebrata</taxon>
        <taxon>Euteleostomi</taxon>
        <taxon>Actinopterygii</taxon>
        <taxon>Neopterygii</taxon>
        <taxon>Teleostei</taxon>
        <taxon>Neoteleostei</taxon>
        <taxon>Acanthomorphata</taxon>
        <taxon>Gobiaria</taxon>
        <taxon>Gobiiformes</taxon>
        <taxon>Gobioidei</taxon>
        <taxon>Gobiidae</taxon>
        <taxon>Gobionellinae</taxon>
        <taxon>Mugilogobius</taxon>
    </lineage>
</organism>
<reference evidence="3" key="1">
    <citation type="submission" date="2024-04" db="EMBL/GenBank/DDBJ databases">
        <title>Salinicola lusitanus LLJ914,a marine bacterium isolated from the Okinawa Trough.</title>
        <authorList>
            <person name="Li J."/>
        </authorList>
    </citation>
    <scope>NUCLEOTIDE SEQUENCE [LARGE SCALE GENOMIC DNA]</scope>
</reference>
<protein>
    <submittedName>
        <fullName evidence="2">Uncharacterized protein</fullName>
    </submittedName>
</protein>
<evidence type="ECO:0000256" key="1">
    <source>
        <dbReference type="SAM" id="MobiDB-lite"/>
    </source>
</evidence>
<feature type="compositionally biased region" description="Polar residues" evidence="1">
    <location>
        <begin position="82"/>
        <end position="96"/>
    </location>
</feature>
<accession>A0AAW0NJ30</accession>
<comment type="caution">
    <text evidence="2">The sequence shown here is derived from an EMBL/GenBank/DDBJ whole genome shotgun (WGS) entry which is preliminary data.</text>
</comment>
<gene>
    <name evidence="2" type="ORF">WMY93_020121</name>
</gene>
<name>A0AAW0NJ30_9GOBI</name>
<keyword evidence="3" id="KW-1185">Reference proteome</keyword>
<evidence type="ECO:0000313" key="3">
    <source>
        <dbReference type="Proteomes" id="UP001460270"/>
    </source>
</evidence>
<evidence type="ECO:0000313" key="2">
    <source>
        <dbReference type="EMBL" id="KAK7899268.1"/>
    </source>
</evidence>
<proteinExistence type="predicted"/>
<feature type="region of interest" description="Disordered" evidence="1">
    <location>
        <begin position="47"/>
        <end position="208"/>
    </location>
</feature>
<feature type="compositionally biased region" description="Polar residues" evidence="1">
    <location>
        <begin position="56"/>
        <end position="71"/>
    </location>
</feature>
<feature type="compositionally biased region" description="Polar residues" evidence="1">
    <location>
        <begin position="147"/>
        <end position="156"/>
    </location>
</feature>
<feature type="compositionally biased region" description="Low complexity" evidence="1">
    <location>
        <begin position="196"/>
        <end position="208"/>
    </location>
</feature>
<sequence>MAKKSTTKKSLKSLFSKSEVNLDETVAALAESGSGVDKKKEEKKKFKFPTLKIKSKNSGSSERIVQESVQVPSVEKPGGDSSADNVSTDTDRSSLYATAPRSKVKELSASEMDLTSKPKRFNTFSLELPQETPSDLSQMPLAKPDTKTMSMSQPELDTSEIFDIPSPPRIAVKEPDVPLTSQSEASVTVHPQPIKTQPTNIQNTTTNQSEASVTVHTQPIKTQPVNIHNTTTGQSEASVTVHPQPIKTQPTNIQNTTTNQSEASVTVHSQPIKTQPVNIQNTTTSQSEASVTVHPQPIKTQPTNIQNTAVQTPKAPIATIPELQLDDEKVKVLSKVEEALPNFTVKSNDATLDASNIRVSTAKDEAPFILSAQAEKQPGINATGSKMVPAAEKELELDPKMATNAIKVSTIDSKVATNPETVANSLDKQVDSSGAIGNTAKVDAKVDAKANDAPVISSYDKSNFDSMATTPKIPQNERIKIKTTQLNVVEQDKMYRKLYDTLFPENFTQEVVSSILNEPTKVTEYKSIETITETVFVKRYEESERISAPLSTSSPEKIDVDSLSSFASANEFITTKSEEKSPTRAVCIRTKYDSTFDYDKPLIQDNKFAYSEFNTETSHDKELIAPSSLTEKDPPLLSYAPSQETSAQVSADSKRKVVLVKELVSNESAGSSISGKDSGCPTPVMEKISTSLDLRNEEPQVLSFAPEQTELHDGICSPAYLSVGSDDGSAMEVYFSAEEDNADDLFTPEATVIDTTRDASVLEDTNINRTLVLKEDMNVSENSAAELRQEAEKLDGNGMLAAAQVTKERNERKEEFLTTPVGQVKEFEVVPPFKEESGAKEGLGISQSDSKDASFVDKSLENVSKHNPQLESLNAADKFQITSKFAEEAELVLTTRKDDERGH</sequence>
<dbReference type="Proteomes" id="UP001460270">
    <property type="component" value="Unassembled WGS sequence"/>
</dbReference>
<dbReference type="AlphaFoldDB" id="A0AAW0NJ30"/>
<dbReference type="EMBL" id="JBBPFD010000014">
    <property type="protein sequence ID" value="KAK7899268.1"/>
    <property type="molecule type" value="Genomic_DNA"/>
</dbReference>